<evidence type="ECO:0000313" key="2">
    <source>
        <dbReference type="EMBL" id="VDN30644.1"/>
    </source>
</evidence>
<evidence type="ECO:0000256" key="1">
    <source>
        <dbReference type="SAM" id="MobiDB-lite"/>
    </source>
</evidence>
<feature type="region of interest" description="Disordered" evidence="1">
    <location>
        <begin position="1"/>
        <end position="32"/>
    </location>
</feature>
<feature type="region of interest" description="Disordered" evidence="1">
    <location>
        <begin position="51"/>
        <end position="75"/>
    </location>
</feature>
<dbReference type="EMBL" id="UYRV01117438">
    <property type="protein sequence ID" value="VDN30644.1"/>
    <property type="molecule type" value="Genomic_DNA"/>
</dbReference>
<evidence type="ECO:0000313" key="3">
    <source>
        <dbReference type="Proteomes" id="UP000271889"/>
    </source>
</evidence>
<dbReference type="OrthoDB" id="10520198at2759"/>
<keyword evidence="3" id="KW-1185">Reference proteome</keyword>
<gene>
    <name evidence="2" type="ORF">CGOC_LOCUS11604</name>
</gene>
<dbReference type="Proteomes" id="UP000271889">
    <property type="component" value="Unassembled WGS sequence"/>
</dbReference>
<sequence>MFAPEDPKIPPQESDRMPAQPGPPQLFGAGARPQEGRELWFYDFRQRARENGERDLEPIPPSFNNPNERSEPGHEPRVGCIVCGIAFYRTCSSDR</sequence>
<name>A0A3P7MLX7_CYLGO</name>
<reference evidence="2 3" key="1">
    <citation type="submission" date="2018-11" db="EMBL/GenBank/DDBJ databases">
        <authorList>
            <consortium name="Pathogen Informatics"/>
        </authorList>
    </citation>
    <scope>NUCLEOTIDE SEQUENCE [LARGE SCALE GENOMIC DNA]</scope>
</reference>
<feature type="compositionally biased region" description="Basic and acidic residues" evidence="1">
    <location>
        <begin position="1"/>
        <end position="16"/>
    </location>
</feature>
<proteinExistence type="predicted"/>
<protein>
    <submittedName>
        <fullName evidence="2">Uncharacterized protein</fullName>
    </submittedName>
</protein>
<organism evidence="2 3">
    <name type="scientific">Cylicostephanus goldi</name>
    <name type="common">Nematode worm</name>
    <dbReference type="NCBI Taxonomy" id="71465"/>
    <lineage>
        <taxon>Eukaryota</taxon>
        <taxon>Metazoa</taxon>
        <taxon>Ecdysozoa</taxon>
        <taxon>Nematoda</taxon>
        <taxon>Chromadorea</taxon>
        <taxon>Rhabditida</taxon>
        <taxon>Rhabditina</taxon>
        <taxon>Rhabditomorpha</taxon>
        <taxon>Strongyloidea</taxon>
        <taxon>Strongylidae</taxon>
        <taxon>Cylicostephanus</taxon>
    </lineage>
</organism>
<accession>A0A3P7MLX7</accession>
<dbReference type="AlphaFoldDB" id="A0A3P7MLX7"/>